<organism evidence="14 15">
    <name type="scientific">Caerostris extrusa</name>
    <name type="common">Bark spider</name>
    <name type="synonym">Caerostris bankana</name>
    <dbReference type="NCBI Taxonomy" id="172846"/>
    <lineage>
        <taxon>Eukaryota</taxon>
        <taxon>Metazoa</taxon>
        <taxon>Ecdysozoa</taxon>
        <taxon>Arthropoda</taxon>
        <taxon>Chelicerata</taxon>
        <taxon>Arachnida</taxon>
        <taxon>Araneae</taxon>
        <taxon>Araneomorphae</taxon>
        <taxon>Entelegynae</taxon>
        <taxon>Araneoidea</taxon>
        <taxon>Araneidae</taxon>
        <taxon>Caerostris</taxon>
    </lineage>
</organism>
<dbReference type="PANTHER" id="PTHR24174:SF1">
    <property type="entry name" value="IP14385P"/>
    <property type="match status" value="1"/>
</dbReference>
<dbReference type="GO" id="GO:0090729">
    <property type="term" value="F:toxin activity"/>
    <property type="evidence" value="ECO:0007669"/>
    <property type="project" value="UniProtKB-KW"/>
</dbReference>
<dbReference type="GO" id="GO:0044231">
    <property type="term" value="C:host cell presynaptic membrane"/>
    <property type="evidence" value="ECO:0007669"/>
    <property type="project" value="UniProtKB-KW"/>
</dbReference>
<keyword evidence="5" id="KW-1052">Target cell membrane</keyword>
<evidence type="ECO:0000313" key="15">
    <source>
        <dbReference type="Proteomes" id="UP001054945"/>
    </source>
</evidence>
<keyword evidence="9" id="KW-0638">Presynaptic neurotoxin</keyword>
<name>A0AAV4Q6P2_CAEEX</name>
<dbReference type="PANTHER" id="PTHR24174">
    <property type="entry name" value="ANKYRIN REPEAT AND STERILE ALPHA MOTIF DOMAIN-CONTAINING PROTEIN 1"/>
    <property type="match status" value="1"/>
</dbReference>
<dbReference type="EMBL" id="BPLR01005810">
    <property type="protein sequence ID" value="GIY05130.1"/>
    <property type="molecule type" value="Genomic_DNA"/>
</dbReference>
<evidence type="ECO:0000256" key="10">
    <source>
        <dbReference type="ARBA" id="ARBA00023043"/>
    </source>
</evidence>
<keyword evidence="11" id="KW-1053">Target membrane</keyword>
<dbReference type="Proteomes" id="UP001054945">
    <property type="component" value="Unassembled WGS sequence"/>
</dbReference>
<keyword evidence="15" id="KW-1185">Reference proteome</keyword>
<evidence type="ECO:0000256" key="4">
    <source>
        <dbReference type="ARBA" id="ARBA00022525"/>
    </source>
</evidence>
<evidence type="ECO:0000256" key="12">
    <source>
        <dbReference type="PROSITE-ProRule" id="PRU00023"/>
    </source>
</evidence>
<keyword evidence="4" id="KW-0964">Secreted</keyword>
<evidence type="ECO:0000256" key="8">
    <source>
        <dbReference type="ARBA" id="ARBA00022737"/>
    </source>
</evidence>
<feature type="repeat" description="ANK" evidence="12">
    <location>
        <begin position="330"/>
        <end position="362"/>
    </location>
</feature>
<evidence type="ECO:0000256" key="11">
    <source>
        <dbReference type="ARBA" id="ARBA00023298"/>
    </source>
</evidence>
<sequence length="485" mass="53478">MLSPLSRVGCSLALISPSLGGARFSSSGSNPDSSFYASYFASALFTLTQIWRRLFLNDAFGELVIRGDVINTAVDIRRKRKAPSTPGLCGLFEPWRVVELSGDSKWRLTCRSLICRHTVYNVTFKELSNLILRELRLPMGKEQELIEAARSGNIATVERYLSQRAKRSGPLASLRRGPGANAQDQSGYTSLHHAALNGHNKSITVHHEIEIVSLLLQYEASTNVVDHKGSTPLHLAAWTGNTDIVRMLLEQGPSVPNVNLANHDRETPLHSAAQYGHTEVVSLLLKHEADPNVRNLKDESPLDLAAQYGRLDTVQLLVDSDPSLLKKCTTRHSPLHLASRNGHKNVVKVLLDGGFDVNYTAESGSALHEAALYGKIEVVKLLLDYGIDVNLENNLKRTVFDLLEDLNTAISKQISRVIRDHTTVVGKVDDTSKSPYSTSPPSSFSSVSTFVPTPEKQSSLPSSQKRIPPCPRSHRHHVFLQQQQA</sequence>
<feature type="compositionally biased region" description="Polar residues" evidence="13">
    <location>
        <begin position="455"/>
        <end position="465"/>
    </location>
</feature>
<dbReference type="GO" id="GO:0006887">
    <property type="term" value="P:exocytosis"/>
    <property type="evidence" value="ECO:0007669"/>
    <property type="project" value="UniProtKB-KW"/>
</dbReference>
<evidence type="ECO:0000256" key="5">
    <source>
        <dbReference type="ARBA" id="ARBA00022537"/>
    </source>
</evidence>
<evidence type="ECO:0000256" key="1">
    <source>
        <dbReference type="ARBA" id="ARBA00004175"/>
    </source>
</evidence>
<keyword evidence="10 12" id="KW-0040">ANK repeat</keyword>
<feature type="compositionally biased region" description="Low complexity" evidence="13">
    <location>
        <begin position="433"/>
        <end position="454"/>
    </location>
</feature>
<dbReference type="Gene3D" id="1.25.40.20">
    <property type="entry name" value="Ankyrin repeat-containing domain"/>
    <property type="match status" value="2"/>
</dbReference>
<feature type="repeat" description="ANK" evidence="12">
    <location>
        <begin position="362"/>
        <end position="394"/>
    </location>
</feature>
<gene>
    <name evidence="14" type="primary">Anks1b</name>
    <name evidence="14" type="ORF">CEXT_744131</name>
</gene>
<dbReference type="InterPro" id="IPR002110">
    <property type="entry name" value="Ankyrin_rpt"/>
</dbReference>
<feature type="region of interest" description="Disordered" evidence="13">
    <location>
        <begin position="428"/>
        <end position="485"/>
    </location>
</feature>
<dbReference type="SUPFAM" id="SSF48403">
    <property type="entry name" value="Ankyrin repeat"/>
    <property type="match status" value="1"/>
</dbReference>
<evidence type="ECO:0000256" key="9">
    <source>
        <dbReference type="ARBA" id="ARBA00023028"/>
    </source>
</evidence>
<evidence type="ECO:0000313" key="14">
    <source>
        <dbReference type="EMBL" id="GIY05130.1"/>
    </source>
</evidence>
<evidence type="ECO:0000256" key="6">
    <source>
        <dbReference type="ARBA" id="ARBA00022656"/>
    </source>
</evidence>
<reference evidence="14 15" key="1">
    <citation type="submission" date="2021-06" db="EMBL/GenBank/DDBJ databases">
        <title>Caerostris extrusa draft genome.</title>
        <authorList>
            <person name="Kono N."/>
            <person name="Arakawa K."/>
        </authorList>
    </citation>
    <scope>NUCLEOTIDE SEQUENCE [LARGE SCALE GENOMIC DNA]</scope>
</reference>
<feature type="repeat" description="ANK" evidence="12">
    <location>
        <begin position="228"/>
        <end position="260"/>
    </location>
</feature>
<dbReference type="SMART" id="SM00248">
    <property type="entry name" value="ANK"/>
    <property type="match status" value="6"/>
</dbReference>
<keyword evidence="3" id="KW-0268">Exocytosis</keyword>
<comment type="caution">
    <text evidence="14">The sequence shown here is derived from an EMBL/GenBank/DDBJ whole genome shotgun (WGS) entry which is preliminary data.</text>
</comment>
<dbReference type="GO" id="GO:0044218">
    <property type="term" value="C:other organism cell membrane"/>
    <property type="evidence" value="ECO:0007669"/>
    <property type="project" value="UniProtKB-KW"/>
</dbReference>
<keyword evidence="6" id="KW-0800">Toxin</keyword>
<evidence type="ECO:0000256" key="3">
    <source>
        <dbReference type="ARBA" id="ARBA00022483"/>
    </source>
</evidence>
<dbReference type="Pfam" id="PF12796">
    <property type="entry name" value="Ank_2"/>
    <property type="match status" value="2"/>
</dbReference>
<proteinExistence type="predicted"/>
<dbReference type="PRINTS" id="PR01415">
    <property type="entry name" value="ANKYRIN"/>
</dbReference>
<protein>
    <submittedName>
        <fullName evidence="14">Ankyrin repeat and sterile alpha motif domain-containing protein 1B</fullName>
    </submittedName>
</protein>
<dbReference type="InterPro" id="IPR036770">
    <property type="entry name" value="Ankyrin_rpt-contain_sf"/>
</dbReference>
<feature type="repeat" description="ANK" evidence="12">
    <location>
        <begin position="264"/>
        <end position="296"/>
    </location>
</feature>
<dbReference type="GO" id="GO:0005576">
    <property type="term" value="C:extracellular region"/>
    <property type="evidence" value="ECO:0007669"/>
    <property type="project" value="UniProtKB-SubCell"/>
</dbReference>
<comment type="subcellular location">
    <subcellularLocation>
        <location evidence="2">Secreted</location>
    </subcellularLocation>
    <subcellularLocation>
        <location evidence="1">Target cell membrane</location>
    </subcellularLocation>
</comment>
<dbReference type="Pfam" id="PF00023">
    <property type="entry name" value="Ank"/>
    <property type="match status" value="1"/>
</dbReference>
<dbReference type="PROSITE" id="PS50297">
    <property type="entry name" value="ANK_REP_REGION"/>
    <property type="match status" value="4"/>
</dbReference>
<accession>A0AAV4Q6P2</accession>
<dbReference type="PROSITE" id="PS50088">
    <property type="entry name" value="ANK_REPEAT"/>
    <property type="match status" value="5"/>
</dbReference>
<keyword evidence="11" id="KW-0472">Membrane</keyword>
<feature type="repeat" description="ANK" evidence="12">
    <location>
        <begin position="186"/>
        <end position="227"/>
    </location>
</feature>
<dbReference type="AlphaFoldDB" id="A0AAV4Q6P2"/>
<dbReference type="GO" id="GO:0005829">
    <property type="term" value="C:cytosol"/>
    <property type="evidence" value="ECO:0007669"/>
    <property type="project" value="TreeGrafter"/>
</dbReference>
<evidence type="ECO:0000256" key="13">
    <source>
        <dbReference type="SAM" id="MobiDB-lite"/>
    </source>
</evidence>
<evidence type="ECO:0000256" key="2">
    <source>
        <dbReference type="ARBA" id="ARBA00004613"/>
    </source>
</evidence>
<keyword evidence="7" id="KW-0528">Neurotoxin</keyword>
<evidence type="ECO:0000256" key="7">
    <source>
        <dbReference type="ARBA" id="ARBA00022699"/>
    </source>
</evidence>
<dbReference type="InterPro" id="IPR033635">
    <property type="entry name" value="ANKS1/Caskin"/>
</dbReference>
<keyword evidence="8" id="KW-0677">Repeat</keyword>